<dbReference type="FunFam" id="1.10.510.10:FF:000554">
    <property type="entry name" value="Predicted protein"/>
    <property type="match status" value="1"/>
</dbReference>
<keyword evidence="22" id="KW-1185">Reference proteome</keyword>
<evidence type="ECO:0000256" key="17">
    <source>
        <dbReference type="SAM" id="MobiDB-lite"/>
    </source>
</evidence>
<evidence type="ECO:0000256" key="7">
    <source>
        <dbReference type="ARBA" id="ARBA00022741"/>
    </source>
</evidence>
<feature type="region of interest" description="Disordered" evidence="17">
    <location>
        <begin position="943"/>
        <end position="965"/>
    </location>
</feature>
<evidence type="ECO:0000256" key="9">
    <source>
        <dbReference type="ARBA" id="ARBA00022840"/>
    </source>
</evidence>
<dbReference type="AlphaFoldDB" id="A0ABD6EMK9"/>
<keyword evidence="3" id="KW-0808">Transferase</keyword>
<feature type="binding site" evidence="16">
    <location>
        <position position="622"/>
    </location>
    <ligand>
        <name>ATP</name>
        <dbReference type="ChEBI" id="CHEBI:30616"/>
    </ligand>
</feature>
<evidence type="ECO:0000256" key="1">
    <source>
        <dbReference type="ARBA" id="ARBA00004479"/>
    </source>
</evidence>
<dbReference type="Pfam" id="PF07714">
    <property type="entry name" value="PK_Tyr_Ser-Thr"/>
    <property type="match status" value="1"/>
</dbReference>
<dbReference type="CDD" id="cd00063">
    <property type="entry name" value="FN3"/>
    <property type="match status" value="1"/>
</dbReference>
<evidence type="ECO:0000313" key="22">
    <source>
        <dbReference type="Proteomes" id="UP001608902"/>
    </source>
</evidence>
<evidence type="ECO:0000259" key="20">
    <source>
        <dbReference type="PROSITE" id="PS50853"/>
    </source>
</evidence>
<evidence type="ECO:0000256" key="10">
    <source>
        <dbReference type="ARBA" id="ARBA00022989"/>
    </source>
</evidence>
<dbReference type="Proteomes" id="UP001608902">
    <property type="component" value="Unassembled WGS sequence"/>
</dbReference>
<organism evidence="21 22">
    <name type="scientific">Gnathostoma spinigerum</name>
    <dbReference type="NCBI Taxonomy" id="75299"/>
    <lineage>
        <taxon>Eukaryota</taxon>
        <taxon>Metazoa</taxon>
        <taxon>Ecdysozoa</taxon>
        <taxon>Nematoda</taxon>
        <taxon>Chromadorea</taxon>
        <taxon>Rhabditida</taxon>
        <taxon>Spirurina</taxon>
        <taxon>Gnathostomatomorpha</taxon>
        <taxon>Gnathostomatoidea</taxon>
        <taxon>Gnathostomatidae</taxon>
        <taxon>Gnathostoma</taxon>
    </lineage>
</organism>
<name>A0ABD6EMK9_9BILA</name>
<keyword evidence="9 16" id="KW-0067">ATP-binding</keyword>
<dbReference type="SUPFAM" id="SSF56112">
    <property type="entry name" value="Protein kinase-like (PK-like)"/>
    <property type="match status" value="1"/>
</dbReference>
<dbReference type="PRINTS" id="PR00109">
    <property type="entry name" value="TYRKINASE"/>
</dbReference>
<keyword evidence="14" id="KW-0325">Glycoprotein</keyword>
<dbReference type="InterPro" id="IPR013783">
    <property type="entry name" value="Ig-like_fold"/>
</dbReference>
<dbReference type="SMART" id="SM00219">
    <property type="entry name" value="TyrKc"/>
    <property type="match status" value="1"/>
</dbReference>
<dbReference type="GO" id="GO:0004714">
    <property type="term" value="F:transmembrane receptor protein tyrosine kinase activity"/>
    <property type="evidence" value="ECO:0007669"/>
    <property type="project" value="UniProtKB-EC"/>
</dbReference>
<keyword evidence="8" id="KW-0418">Kinase</keyword>
<dbReference type="Gene3D" id="1.10.510.10">
    <property type="entry name" value="Transferase(Phosphotransferase) domain 1"/>
    <property type="match status" value="1"/>
</dbReference>
<dbReference type="InterPro" id="IPR020635">
    <property type="entry name" value="Tyr_kinase_cat_dom"/>
</dbReference>
<keyword evidence="13" id="KW-0675">Receptor</keyword>
<dbReference type="EMBL" id="JBGFUD010006488">
    <property type="protein sequence ID" value="MFH4981021.1"/>
    <property type="molecule type" value="Genomic_DNA"/>
</dbReference>
<evidence type="ECO:0000256" key="11">
    <source>
        <dbReference type="ARBA" id="ARBA00023136"/>
    </source>
</evidence>
<comment type="catalytic activity">
    <reaction evidence="15">
        <text>L-tyrosyl-[protein] + ATP = O-phospho-L-tyrosyl-[protein] + ADP + H(+)</text>
        <dbReference type="Rhea" id="RHEA:10596"/>
        <dbReference type="Rhea" id="RHEA-COMP:10136"/>
        <dbReference type="Rhea" id="RHEA-COMP:20101"/>
        <dbReference type="ChEBI" id="CHEBI:15378"/>
        <dbReference type="ChEBI" id="CHEBI:30616"/>
        <dbReference type="ChEBI" id="CHEBI:46858"/>
        <dbReference type="ChEBI" id="CHEBI:61978"/>
        <dbReference type="ChEBI" id="CHEBI:456216"/>
        <dbReference type="EC" id="2.7.10.1"/>
    </reaction>
</comment>
<dbReference type="PANTHER" id="PTHR24416:SF525">
    <property type="entry name" value="INSULIN-LIKE RECEPTOR"/>
    <property type="match status" value="1"/>
</dbReference>
<proteinExistence type="predicted"/>
<keyword evidence="5" id="KW-0732">Signal</keyword>
<keyword evidence="11 18" id="KW-0472">Membrane</keyword>
<comment type="subcellular location">
    <subcellularLocation>
        <location evidence="1">Membrane</location>
        <topology evidence="1">Single-pass type I membrane protein</topology>
    </subcellularLocation>
</comment>
<feature type="transmembrane region" description="Helical" evidence="18">
    <location>
        <begin position="522"/>
        <end position="542"/>
    </location>
</feature>
<comment type="caution">
    <text evidence="21">The sequence shown here is derived from an EMBL/GenBank/DDBJ whole genome shotgun (WGS) entry which is preliminary data.</text>
</comment>
<dbReference type="InterPro" id="IPR000719">
    <property type="entry name" value="Prot_kinase_dom"/>
</dbReference>
<dbReference type="InterPro" id="IPR008266">
    <property type="entry name" value="Tyr_kinase_AS"/>
</dbReference>
<evidence type="ECO:0000256" key="4">
    <source>
        <dbReference type="ARBA" id="ARBA00022692"/>
    </source>
</evidence>
<dbReference type="InterPro" id="IPR001245">
    <property type="entry name" value="Ser-Thr/Tyr_kinase_cat_dom"/>
</dbReference>
<evidence type="ECO:0000256" key="8">
    <source>
        <dbReference type="ARBA" id="ARBA00022777"/>
    </source>
</evidence>
<dbReference type="EC" id="2.7.10.1" evidence="2"/>
<dbReference type="SUPFAM" id="SSF49265">
    <property type="entry name" value="Fibronectin type III"/>
    <property type="match status" value="2"/>
</dbReference>
<feature type="domain" description="Fibronectin type-III" evidence="20">
    <location>
        <begin position="162"/>
        <end position="259"/>
    </location>
</feature>
<keyword evidence="10 18" id="KW-1133">Transmembrane helix</keyword>
<dbReference type="PROSITE" id="PS00109">
    <property type="entry name" value="PROTEIN_KINASE_TYR"/>
    <property type="match status" value="1"/>
</dbReference>
<keyword evidence="6" id="KW-0677">Repeat</keyword>
<dbReference type="InterPro" id="IPR003961">
    <property type="entry name" value="FN3_dom"/>
</dbReference>
<evidence type="ECO:0000256" key="2">
    <source>
        <dbReference type="ARBA" id="ARBA00011902"/>
    </source>
</evidence>
<evidence type="ECO:0000256" key="6">
    <source>
        <dbReference type="ARBA" id="ARBA00022737"/>
    </source>
</evidence>
<evidence type="ECO:0000256" key="18">
    <source>
        <dbReference type="SAM" id="Phobius"/>
    </source>
</evidence>
<sequence>MLCYNKIKALIDHIGLTDVEDNDVSYYSNGDRAICNETKFDVHTEDVHSFGFMISWTAFNTTDMDHRKFLGYQVFFKKVDGPNPNLSIYDDRSACSDSWSMHFEPEKGNAREGLNRGTGLFGLDSNTWYAYYVQTKLINHPGARNAISVIHFVKTLFSPPDPPRDVRGESNKPDEIELEWEPPERPNGDITHYIVKWQWLPDDLSIMSGHVCDDKAGAGRRQQKETSGMRHHVTVAPSTAELGTCSKQAGCCECNTMKKSQSEIDISAEEAEKTGEAAFENAVQNLVFVQHDVNKNMAASKRVRRAPLPSPEVTNIGSDLHVVNNDRAIIVTQNEVNETTSFYEVKNMTQTHKVNVTTLRLRIAGLRHYTQYQIWVHACQNVSAVGGAYCSQRPGWMVSRTLPIPENDLVDNSTIRTVNTTGVANHRSRKLFWKEPESPNGAVLAYKVKVISEGMTPIPVCVKASKFRNDGGVTFNGLPEGEYRVEIRTISMASYAAVSADEVVVAYAVFRIITPSLFTWKTIALIFSCIFLVLLIASLLALRFCRPIVGKRWQQYIHQQITANPEYFSQMDVYKPDEWELNRDDIHLEEEIGRGTFGKVYRGYADNILSQCGKRFGDCAVKTVAEGTNSTERIHFLFEASVMKQFNTSFIVKLYGVVSDGQPVLVVMELMEKGNLRDYLRSRRPDSEENIDHLPVPTNAEYVRWAAQIADGMAYLESLKFCHRDLAARNCMVNQRDNVKIGDFGMARDLYYHEYYKPTGTRLMAVRWMAPESLRDGKFTMKSDVWSYGIVLYEMLTLAQQPYTGIGTEAVFQYIGVSRRILARPTGCPDFWYDLMVKCWKFDPRERPDFAEIVADLIPYTEKEFIEESFVVNDCTKIKSDVDTVDETMHLDELCLTSISDNGKLCMDIAPIDEIDKKPVCNWNRRNASTSLTSARRPGNLLNAVNGPANELRPTHLASAEDDDL</sequence>
<dbReference type="PANTHER" id="PTHR24416">
    <property type="entry name" value="TYROSINE-PROTEIN KINASE RECEPTOR"/>
    <property type="match status" value="1"/>
</dbReference>
<dbReference type="InterPro" id="IPR050122">
    <property type="entry name" value="RTK"/>
</dbReference>
<evidence type="ECO:0000259" key="19">
    <source>
        <dbReference type="PROSITE" id="PS50011"/>
    </source>
</evidence>
<evidence type="ECO:0000256" key="16">
    <source>
        <dbReference type="PROSITE-ProRule" id="PRU10141"/>
    </source>
</evidence>
<evidence type="ECO:0000256" key="15">
    <source>
        <dbReference type="ARBA" id="ARBA00051243"/>
    </source>
</evidence>
<dbReference type="InterPro" id="IPR036116">
    <property type="entry name" value="FN3_sf"/>
</dbReference>
<dbReference type="GO" id="GO:0005524">
    <property type="term" value="F:ATP binding"/>
    <property type="evidence" value="ECO:0007669"/>
    <property type="project" value="UniProtKB-UniRule"/>
</dbReference>
<keyword evidence="12" id="KW-0829">Tyrosine-protein kinase</keyword>
<dbReference type="Pfam" id="PF00041">
    <property type="entry name" value="fn3"/>
    <property type="match status" value="1"/>
</dbReference>
<keyword evidence="4 18" id="KW-0812">Transmembrane</keyword>
<dbReference type="PROSITE" id="PS50853">
    <property type="entry name" value="FN3"/>
    <property type="match status" value="1"/>
</dbReference>
<dbReference type="InterPro" id="IPR017441">
    <property type="entry name" value="Protein_kinase_ATP_BS"/>
</dbReference>
<evidence type="ECO:0000313" key="21">
    <source>
        <dbReference type="EMBL" id="MFH4981021.1"/>
    </source>
</evidence>
<dbReference type="PROSITE" id="PS50011">
    <property type="entry name" value="PROTEIN_KINASE_DOM"/>
    <property type="match status" value="1"/>
</dbReference>
<evidence type="ECO:0000256" key="5">
    <source>
        <dbReference type="ARBA" id="ARBA00022729"/>
    </source>
</evidence>
<evidence type="ECO:0000256" key="13">
    <source>
        <dbReference type="ARBA" id="ARBA00023170"/>
    </source>
</evidence>
<reference evidence="21 22" key="1">
    <citation type="submission" date="2024-08" db="EMBL/GenBank/DDBJ databases">
        <title>Gnathostoma spinigerum genome.</title>
        <authorList>
            <person name="Gonzalez-Bertolin B."/>
            <person name="Monzon S."/>
            <person name="Zaballos A."/>
            <person name="Jimenez P."/>
            <person name="Dekumyoy P."/>
            <person name="Varona S."/>
            <person name="Cuesta I."/>
            <person name="Sumanam S."/>
            <person name="Adisakwattana P."/>
            <person name="Gasser R.B."/>
            <person name="Hernandez-Gonzalez A."/>
            <person name="Young N.D."/>
            <person name="Perteguer M.J."/>
        </authorList>
    </citation>
    <scope>NUCLEOTIDE SEQUENCE [LARGE SCALE GENOMIC DNA]</scope>
    <source>
        <strain evidence="21">AL3</strain>
        <tissue evidence="21">Liver</tissue>
    </source>
</reference>
<dbReference type="SMART" id="SM00060">
    <property type="entry name" value="FN3"/>
    <property type="match status" value="3"/>
</dbReference>
<dbReference type="GO" id="GO:0016020">
    <property type="term" value="C:membrane"/>
    <property type="evidence" value="ECO:0007669"/>
    <property type="project" value="UniProtKB-SubCell"/>
</dbReference>
<gene>
    <name evidence="21" type="ORF">AB6A40_007730</name>
</gene>
<feature type="domain" description="Protein kinase" evidence="19">
    <location>
        <begin position="586"/>
        <end position="861"/>
    </location>
</feature>
<evidence type="ECO:0000256" key="3">
    <source>
        <dbReference type="ARBA" id="ARBA00022679"/>
    </source>
</evidence>
<dbReference type="InterPro" id="IPR011009">
    <property type="entry name" value="Kinase-like_dom_sf"/>
</dbReference>
<keyword evidence="7 16" id="KW-0547">Nucleotide-binding</keyword>
<accession>A0ABD6EMK9</accession>
<dbReference type="PROSITE" id="PS00107">
    <property type="entry name" value="PROTEIN_KINASE_ATP"/>
    <property type="match status" value="1"/>
</dbReference>
<dbReference type="CDD" id="cd05032">
    <property type="entry name" value="PTKc_InsR_like"/>
    <property type="match status" value="1"/>
</dbReference>
<evidence type="ECO:0000256" key="14">
    <source>
        <dbReference type="ARBA" id="ARBA00023180"/>
    </source>
</evidence>
<evidence type="ECO:0000256" key="12">
    <source>
        <dbReference type="ARBA" id="ARBA00023137"/>
    </source>
</evidence>
<protein>
    <recommendedName>
        <fullName evidence="2">receptor protein-tyrosine kinase</fullName>
        <ecNumber evidence="2">2.7.10.1</ecNumber>
    </recommendedName>
</protein>
<dbReference type="Gene3D" id="2.60.40.10">
    <property type="entry name" value="Immunoglobulins"/>
    <property type="match status" value="3"/>
</dbReference>
<dbReference type="Gene3D" id="3.30.200.20">
    <property type="entry name" value="Phosphorylase Kinase, domain 1"/>
    <property type="match status" value="1"/>
</dbReference>